<dbReference type="PANTHER" id="PTHR43477:SF1">
    <property type="entry name" value="DIHYDROANTICAPSIN 7-DEHYDROGENASE"/>
    <property type="match status" value="1"/>
</dbReference>
<dbReference type="PRINTS" id="PR00081">
    <property type="entry name" value="GDHRDH"/>
</dbReference>
<dbReference type="PATRIC" id="fig|1423747.3.peg.1886"/>
<dbReference type="GO" id="GO:0016491">
    <property type="term" value="F:oxidoreductase activity"/>
    <property type="evidence" value="ECO:0007669"/>
    <property type="project" value="UniProtKB-KW"/>
</dbReference>
<dbReference type="AlphaFoldDB" id="A0A0R1RXF3"/>
<keyword evidence="2" id="KW-0560">Oxidoreductase</keyword>
<evidence type="ECO:0000256" key="1">
    <source>
        <dbReference type="ARBA" id="ARBA00006484"/>
    </source>
</evidence>
<evidence type="ECO:0000256" key="2">
    <source>
        <dbReference type="ARBA" id="ARBA00023002"/>
    </source>
</evidence>
<evidence type="ECO:0000313" key="4">
    <source>
        <dbReference type="Proteomes" id="UP000051264"/>
    </source>
</evidence>
<dbReference type="SUPFAM" id="SSF51735">
    <property type="entry name" value="NAD(P)-binding Rossmann-fold domains"/>
    <property type="match status" value="1"/>
</dbReference>
<organism evidence="3 4">
    <name type="scientific">Latilactobacillus fuchuensis DSM 14340 = JCM 11249</name>
    <dbReference type="NCBI Taxonomy" id="1423747"/>
    <lineage>
        <taxon>Bacteria</taxon>
        <taxon>Bacillati</taxon>
        <taxon>Bacillota</taxon>
        <taxon>Bacilli</taxon>
        <taxon>Lactobacillales</taxon>
        <taxon>Lactobacillaceae</taxon>
        <taxon>Latilactobacillus</taxon>
    </lineage>
</organism>
<comment type="similarity">
    <text evidence="1">Belongs to the short-chain dehydrogenases/reductases (SDR) family.</text>
</comment>
<evidence type="ECO:0000313" key="3">
    <source>
        <dbReference type="EMBL" id="KRL59098.1"/>
    </source>
</evidence>
<dbReference type="STRING" id="1423747.FC69_GL001857"/>
<dbReference type="Proteomes" id="UP000051264">
    <property type="component" value="Unassembled WGS sequence"/>
</dbReference>
<gene>
    <name evidence="3" type="ORF">FC69_GL001857</name>
</gene>
<dbReference type="CDD" id="cd05233">
    <property type="entry name" value="SDR_c"/>
    <property type="match status" value="1"/>
</dbReference>
<protein>
    <submittedName>
        <fullName evidence="3">Uncharacterized protein</fullName>
    </submittedName>
</protein>
<dbReference type="RefSeq" id="WP_056950593.1">
    <property type="nucleotide sequence ID" value="NZ_AZEX01000055.1"/>
</dbReference>
<dbReference type="PANTHER" id="PTHR43477">
    <property type="entry name" value="DIHYDROANTICAPSIN 7-DEHYDROGENASE"/>
    <property type="match status" value="1"/>
</dbReference>
<dbReference type="Pfam" id="PF00106">
    <property type="entry name" value="adh_short"/>
    <property type="match status" value="1"/>
</dbReference>
<accession>A0A0R1RXF3</accession>
<dbReference type="InterPro" id="IPR051122">
    <property type="entry name" value="SDR_DHRS6-like"/>
</dbReference>
<dbReference type="InterPro" id="IPR002347">
    <property type="entry name" value="SDR_fam"/>
</dbReference>
<proteinExistence type="inferred from homology"/>
<dbReference type="Gene3D" id="3.40.50.720">
    <property type="entry name" value="NAD(P)-binding Rossmann-like Domain"/>
    <property type="match status" value="1"/>
</dbReference>
<sequence length="125" mass="13533">MAVYADLKDKRVLVTGAAGGIGQAQVKAFLKQGAKVIGVDRRESQLTDALLTSVKLDLSDHDALVAFMQQCEVDIVCNTAGVLDDFKPIGETSEADFADILQTNLNAVFTITKHLIQQNRPTRVC</sequence>
<dbReference type="EMBL" id="AZEX01000055">
    <property type="protein sequence ID" value="KRL59098.1"/>
    <property type="molecule type" value="Genomic_DNA"/>
</dbReference>
<dbReference type="InterPro" id="IPR036291">
    <property type="entry name" value="NAD(P)-bd_dom_sf"/>
</dbReference>
<comment type="caution">
    <text evidence="3">The sequence shown here is derived from an EMBL/GenBank/DDBJ whole genome shotgun (WGS) entry which is preliminary data.</text>
</comment>
<reference evidence="3 4" key="1">
    <citation type="journal article" date="2015" name="Genome Announc.">
        <title>Expanding the biotechnology potential of lactobacilli through comparative genomics of 213 strains and associated genera.</title>
        <authorList>
            <person name="Sun Z."/>
            <person name="Harris H.M."/>
            <person name="McCann A."/>
            <person name="Guo C."/>
            <person name="Argimon S."/>
            <person name="Zhang W."/>
            <person name="Yang X."/>
            <person name="Jeffery I.B."/>
            <person name="Cooney J.C."/>
            <person name="Kagawa T.F."/>
            <person name="Liu W."/>
            <person name="Song Y."/>
            <person name="Salvetti E."/>
            <person name="Wrobel A."/>
            <person name="Rasinkangas P."/>
            <person name="Parkhill J."/>
            <person name="Rea M.C."/>
            <person name="O'Sullivan O."/>
            <person name="Ritari J."/>
            <person name="Douillard F.P."/>
            <person name="Paul Ross R."/>
            <person name="Yang R."/>
            <person name="Briner A.E."/>
            <person name="Felis G.E."/>
            <person name="de Vos W.M."/>
            <person name="Barrangou R."/>
            <person name="Klaenhammer T.R."/>
            <person name="Caufield P.W."/>
            <person name="Cui Y."/>
            <person name="Zhang H."/>
            <person name="O'Toole P.W."/>
        </authorList>
    </citation>
    <scope>NUCLEOTIDE SEQUENCE [LARGE SCALE GENOMIC DNA]</scope>
    <source>
        <strain evidence="3 4">DSM 14340</strain>
    </source>
</reference>
<name>A0A0R1RXF3_9LACO</name>